<protein>
    <recommendedName>
        <fullName evidence="3">Fucose-specific lectin</fullName>
    </recommendedName>
</protein>
<dbReference type="EMBL" id="PVQB02001118">
    <property type="protein sequence ID" value="KAF4332283.1"/>
    <property type="molecule type" value="Genomic_DNA"/>
</dbReference>
<sequence length="179" mass="20186">MSSQLQDVACVAAPVAQKDIIFHVTADYNIAYWSSRTQDETIDRQYDSEDLNVNGDNITVNKALPIIAAVAYKNGSGLDEVRVFYVDANKFKLREVRRIGDENAPWVHGRVLNSKAYELNEKSGLTANVVNTNNGKTQLKVYFQRNPNRLSLCYSVLAINNSWSTQEDWSNRTDVTQGH</sequence>
<dbReference type="Proteomes" id="UP000730481">
    <property type="component" value="Unassembled WGS sequence"/>
</dbReference>
<evidence type="ECO:0000313" key="2">
    <source>
        <dbReference type="Proteomes" id="UP000730481"/>
    </source>
</evidence>
<keyword evidence="2" id="KW-1185">Reference proteome</keyword>
<comment type="caution">
    <text evidence="1">The sequence shown here is derived from an EMBL/GenBank/DDBJ whole genome shotgun (WGS) entry which is preliminary data.</text>
</comment>
<dbReference type="OrthoDB" id="4977986at2759"/>
<reference evidence="1" key="1">
    <citation type="journal article" date="2017" name="Mycologia">
        <title>Fusarium algeriense, sp. nov., a novel toxigenic crown rot pathogen of durum wheat from Algeria is nested in the Fusarium burgessii species complex.</title>
        <authorList>
            <person name="Laraba I."/>
            <person name="Keddad A."/>
            <person name="Boureghda H."/>
            <person name="Abdallah N."/>
            <person name="Vaughan M.M."/>
            <person name="Proctor R.H."/>
            <person name="Busman M."/>
            <person name="O'Donnell K."/>
        </authorList>
    </citation>
    <scope>NUCLEOTIDE SEQUENCE</scope>
    <source>
        <strain evidence="1">NRRL 25174</strain>
    </source>
</reference>
<proteinExistence type="predicted"/>
<organism evidence="1 2">
    <name type="scientific">Fusarium beomiforme</name>
    <dbReference type="NCBI Taxonomy" id="44412"/>
    <lineage>
        <taxon>Eukaryota</taxon>
        <taxon>Fungi</taxon>
        <taxon>Dikarya</taxon>
        <taxon>Ascomycota</taxon>
        <taxon>Pezizomycotina</taxon>
        <taxon>Sordariomycetes</taxon>
        <taxon>Hypocreomycetidae</taxon>
        <taxon>Hypocreales</taxon>
        <taxon>Nectriaceae</taxon>
        <taxon>Fusarium</taxon>
        <taxon>Fusarium burgessii species complex</taxon>
    </lineage>
</organism>
<dbReference type="AlphaFoldDB" id="A0A9P5A5F4"/>
<reference evidence="1" key="2">
    <citation type="submission" date="2020-02" db="EMBL/GenBank/DDBJ databases">
        <title>Identification and distribution of gene clusters putatively required for synthesis of sphingolipid metabolism inhibitors in phylogenetically diverse species of the filamentous fungus Fusarium.</title>
        <authorList>
            <person name="Kim H.-S."/>
            <person name="Busman M."/>
            <person name="Brown D.W."/>
            <person name="Divon H."/>
            <person name="Uhlig S."/>
            <person name="Proctor R.H."/>
        </authorList>
    </citation>
    <scope>NUCLEOTIDE SEQUENCE</scope>
    <source>
        <strain evidence="1">NRRL 25174</strain>
    </source>
</reference>
<name>A0A9P5A5F4_9HYPO</name>
<dbReference type="SUPFAM" id="SSF89372">
    <property type="entry name" value="Fucose-specific lectin"/>
    <property type="match status" value="1"/>
</dbReference>
<evidence type="ECO:0008006" key="3">
    <source>
        <dbReference type="Google" id="ProtNLM"/>
    </source>
</evidence>
<dbReference type="Gene3D" id="2.120.10.70">
    <property type="entry name" value="Fucose-specific lectin"/>
    <property type="match status" value="1"/>
</dbReference>
<evidence type="ECO:0000313" key="1">
    <source>
        <dbReference type="EMBL" id="KAF4332283.1"/>
    </source>
</evidence>
<accession>A0A9P5A5F4</accession>
<gene>
    <name evidence="1" type="ORF">FBEOM_13922</name>
</gene>